<comment type="caution">
    <text evidence="3">The sequence shown here is derived from an EMBL/GenBank/DDBJ whole genome shotgun (WGS) entry which is preliminary data.</text>
</comment>
<feature type="domain" description="GH84" evidence="2">
    <location>
        <begin position="18"/>
        <end position="347"/>
    </location>
</feature>
<dbReference type="Pfam" id="PF07555">
    <property type="entry name" value="NAGidase"/>
    <property type="match status" value="1"/>
</dbReference>
<dbReference type="InterPro" id="IPR017853">
    <property type="entry name" value="GH"/>
</dbReference>
<dbReference type="InterPro" id="IPR011496">
    <property type="entry name" value="O-GlcNAcase_cat"/>
</dbReference>
<dbReference type="AlphaFoldDB" id="A0A0F9BS38"/>
<evidence type="ECO:0000259" key="2">
    <source>
        <dbReference type="PROSITE" id="PS52009"/>
    </source>
</evidence>
<organism evidence="3">
    <name type="scientific">marine sediment metagenome</name>
    <dbReference type="NCBI Taxonomy" id="412755"/>
    <lineage>
        <taxon>unclassified sequences</taxon>
        <taxon>metagenomes</taxon>
        <taxon>ecological metagenomes</taxon>
    </lineage>
</organism>
<accession>A0A0F9BS38</accession>
<feature type="coiled-coil region" evidence="1">
    <location>
        <begin position="394"/>
        <end position="421"/>
    </location>
</feature>
<protein>
    <recommendedName>
        <fullName evidence="2">GH84 domain-containing protein</fullName>
    </recommendedName>
</protein>
<dbReference type="PROSITE" id="PS52009">
    <property type="entry name" value="GH84"/>
    <property type="match status" value="1"/>
</dbReference>
<evidence type="ECO:0000256" key="1">
    <source>
        <dbReference type="SAM" id="Coils"/>
    </source>
</evidence>
<dbReference type="EMBL" id="LAZR01050511">
    <property type="protein sequence ID" value="KKK87196.1"/>
    <property type="molecule type" value="Genomic_DNA"/>
</dbReference>
<name>A0A0F9BS38_9ZZZZ</name>
<keyword evidence="1" id="KW-0175">Coiled coil</keyword>
<evidence type="ECO:0000313" key="3">
    <source>
        <dbReference type="EMBL" id="KKK87196.1"/>
    </source>
</evidence>
<dbReference type="SUPFAM" id="SSF51445">
    <property type="entry name" value="(Trans)glycosidases"/>
    <property type="match status" value="1"/>
</dbReference>
<sequence length="421" mass="48744">ATAVQLLDDSLFIYHQAIITDYPDIEQRAFLVSPVAEASNTIDYSPYLSDMAELKLNWAYLDYYRSRTLWRQESRAYLDGLKIIGSESKATGMLKLAQMVHPYAFLSENPVLDSLNMDIRERWAFADNASRLKLLNYCNAGIGAGISTLVLCIHDHLPITSEGIYVLPSVRDQEKYINLQAAHSDMLRTLDSWRYQMNKKIDFEFVSPWYSNEDLVLSRGQAEQYFNDLNRKLPDNLRILWSGPARYSNDITAVDYYRFQHNLTGREFVLMDNSMNKVPEILMDTALLKHHPLKLRTLSIFHPYNVSFSEPGTFPGKHGKMLIYSSVSTEIMKIRIATAADYMWNAGKYDPDFSIWKVLVSRYGKIATRELYRFSDAYYTSMASMIELKLVTDKQRLVKLIRDQEEIMKESLEELDRLLSS</sequence>
<proteinExistence type="predicted"/>
<dbReference type="Gene3D" id="3.20.20.80">
    <property type="entry name" value="Glycosidases"/>
    <property type="match status" value="1"/>
</dbReference>
<gene>
    <name evidence="3" type="ORF">LCGC14_2755660</name>
</gene>
<feature type="non-terminal residue" evidence="3">
    <location>
        <position position="1"/>
    </location>
</feature>
<feature type="non-terminal residue" evidence="3">
    <location>
        <position position="421"/>
    </location>
</feature>
<reference evidence="3" key="1">
    <citation type="journal article" date="2015" name="Nature">
        <title>Complex archaea that bridge the gap between prokaryotes and eukaryotes.</title>
        <authorList>
            <person name="Spang A."/>
            <person name="Saw J.H."/>
            <person name="Jorgensen S.L."/>
            <person name="Zaremba-Niedzwiedzka K."/>
            <person name="Martijn J."/>
            <person name="Lind A.E."/>
            <person name="van Eijk R."/>
            <person name="Schleper C."/>
            <person name="Guy L."/>
            <person name="Ettema T.J."/>
        </authorList>
    </citation>
    <scope>NUCLEOTIDE SEQUENCE</scope>
</reference>